<accession>A0A814U7W1</accession>
<reference evidence="2" key="1">
    <citation type="submission" date="2021-02" db="EMBL/GenBank/DDBJ databases">
        <authorList>
            <person name="Nowell W R."/>
        </authorList>
    </citation>
    <scope>NUCLEOTIDE SEQUENCE</scope>
</reference>
<evidence type="ECO:0000259" key="1">
    <source>
        <dbReference type="Pfam" id="PF00531"/>
    </source>
</evidence>
<dbReference type="EMBL" id="CAJOBC010007504">
    <property type="protein sequence ID" value="CAF3934517.1"/>
    <property type="molecule type" value="Genomic_DNA"/>
</dbReference>
<dbReference type="Proteomes" id="UP000681722">
    <property type="component" value="Unassembled WGS sequence"/>
</dbReference>
<gene>
    <name evidence="2" type="ORF">GPM918_LOCUS22170</name>
    <name evidence="3" type="ORF">SRO942_LOCUS22166</name>
</gene>
<keyword evidence="4" id="KW-1185">Reference proteome</keyword>
<sequence>MLYNWLGTLYRSDKSDKIEIIFKSGFATLGKTATDGMCYILILNPFPIVTDDVSPNVPFSTLRFYGKGTHQNYQCHYIPMATTDNNPNTIDYRPQVNAESVIDTLKRFIATHGSDILVNGITNKFQIEPPIDERPPYPNVPMKAKELHKLASSINGSNENLFKLARELNLDRKIPHIQKFAVNFSLYSESQSIAKEVLRAWYEKFDQKADSHTLFYALIRANLLPAAIELRTIVEKSTDIDSDDDDDTYE</sequence>
<evidence type="ECO:0000313" key="2">
    <source>
        <dbReference type="EMBL" id="CAF1170768.1"/>
    </source>
</evidence>
<name>A0A814U7W1_9BILA</name>
<organism evidence="2 4">
    <name type="scientific">Didymodactylos carnosus</name>
    <dbReference type="NCBI Taxonomy" id="1234261"/>
    <lineage>
        <taxon>Eukaryota</taxon>
        <taxon>Metazoa</taxon>
        <taxon>Spiralia</taxon>
        <taxon>Gnathifera</taxon>
        <taxon>Rotifera</taxon>
        <taxon>Eurotatoria</taxon>
        <taxon>Bdelloidea</taxon>
        <taxon>Philodinida</taxon>
        <taxon>Philodinidae</taxon>
        <taxon>Didymodactylos</taxon>
    </lineage>
</organism>
<dbReference type="InterPro" id="IPR000488">
    <property type="entry name" value="Death_dom"/>
</dbReference>
<dbReference type="Pfam" id="PF00531">
    <property type="entry name" value="Death"/>
    <property type="match status" value="1"/>
</dbReference>
<proteinExistence type="predicted"/>
<feature type="domain" description="Death" evidence="1">
    <location>
        <begin position="145"/>
        <end position="232"/>
    </location>
</feature>
<dbReference type="AlphaFoldDB" id="A0A814U7W1"/>
<dbReference type="Gene3D" id="1.10.533.10">
    <property type="entry name" value="Death Domain, Fas"/>
    <property type="match status" value="1"/>
</dbReference>
<dbReference type="Proteomes" id="UP000663829">
    <property type="component" value="Unassembled WGS sequence"/>
</dbReference>
<dbReference type="InterPro" id="IPR011029">
    <property type="entry name" value="DEATH-like_dom_sf"/>
</dbReference>
<dbReference type="GO" id="GO:0007165">
    <property type="term" value="P:signal transduction"/>
    <property type="evidence" value="ECO:0007669"/>
    <property type="project" value="InterPro"/>
</dbReference>
<evidence type="ECO:0000313" key="4">
    <source>
        <dbReference type="Proteomes" id="UP000663829"/>
    </source>
</evidence>
<dbReference type="CDD" id="cd01670">
    <property type="entry name" value="Death"/>
    <property type="match status" value="1"/>
</dbReference>
<dbReference type="EMBL" id="CAJNOQ010007505">
    <property type="protein sequence ID" value="CAF1170768.1"/>
    <property type="molecule type" value="Genomic_DNA"/>
</dbReference>
<evidence type="ECO:0000313" key="3">
    <source>
        <dbReference type="EMBL" id="CAF3934517.1"/>
    </source>
</evidence>
<comment type="caution">
    <text evidence="2">The sequence shown here is derived from an EMBL/GenBank/DDBJ whole genome shotgun (WGS) entry which is preliminary data.</text>
</comment>
<protein>
    <recommendedName>
        <fullName evidence="1">Death domain-containing protein</fullName>
    </recommendedName>
</protein>